<protein>
    <submittedName>
        <fullName evidence="1">Uncharacterized protein</fullName>
    </submittedName>
</protein>
<name>A0A5C6BNZ5_9PLAN</name>
<proteinExistence type="predicted"/>
<evidence type="ECO:0000313" key="2">
    <source>
        <dbReference type="Proteomes" id="UP000320735"/>
    </source>
</evidence>
<gene>
    <name evidence="1" type="ORF">CA54_22470</name>
</gene>
<dbReference type="EMBL" id="SJPP01000001">
    <property type="protein sequence ID" value="TWU13412.1"/>
    <property type="molecule type" value="Genomic_DNA"/>
</dbReference>
<dbReference type="Proteomes" id="UP000320735">
    <property type="component" value="Unassembled WGS sequence"/>
</dbReference>
<comment type="caution">
    <text evidence="1">The sequence shown here is derived from an EMBL/GenBank/DDBJ whole genome shotgun (WGS) entry which is preliminary data.</text>
</comment>
<sequence>MIVDNVSSGTGLLFSSINGTSDVTINYNSIPLLSSDGFVDRGIIFSTVTSNVELHGTENNIITGATTPFSAADTTGQIFVNGVRVP</sequence>
<accession>A0A5C6BNZ5</accession>
<evidence type="ECO:0000313" key="1">
    <source>
        <dbReference type="EMBL" id="TWU13412.1"/>
    </source>
</evidence>
<organism evidence="1 2">
    <name type="scientific">Symmachiella macrocystis</name>
    <dbReference type="NCBI Taxonomy" id="2527985"/>
    <lineage>
        <taxon>Bacteria</taxon>
        <taxon>Pseudomonadati</taxon>
        <taxon>Planctomycetota</taxon>
        <taxon>Planctomycetia</taxon>
        <taxon>Planctomycetales</taxon>
        <taxon>Planctomycetaceae</taxon>
        <taxon>Symmachiella</taxon>
    </lineage>
</organism>
<keyword evidence="2" id="KW-1185">Reference proteome</keyword>
<reference evidence="1 2" key="1">
    <citation type="submission" date="2019-02" db="EMBL/GenBank/DDBJ databases">
        <title>Deep-cultivation of Planctomycetes and their phenomic and genomic characterization uncovers novel biology.</title>
        <authorList>
            <person name="Wiegand S."/>
            <person name="Jogler M."/>
            <person name="Boedeker C."/>
            <person name="Pinto D."/>
            <person name="Vollmers J."/>
            <person name="Rivas-Marin E."/>
            <person name="Kohn T."/>
            <person name="Peeters S.H."/>
            <person name="Heuer A."/>
            <person name="Rast P."/>
            <person name="Oberbeckmann S."/>
            <person name="Bunk B."/>
            <person name="Jeske O."/>
            <person name="Meyerdierks A."/>
            <person name="Storesund J.E."/>
            <person name="Kallscheuer N."/>
            <person name="Luecker S."/>
            <person name="Lage O.M."/>
            <person name="Pohl T."/>
            <person name="Merkel B.J."/>
            <person name="Hornburger P."/>
            <person name="Mueller R.-W."/>
            <person name="Bruemmer F."/>
            <person name="Labrenz M."/>
            <person name="Spormann A.M."/>
            <person name="Op Den Camp H."/>
            <person name="Overmann J."/>
            <person name="Amann R."/>
            <person name="Jetten M.S.M."/>
            <person name="Mascher T."/>
            <person name="Medema M.H."/>
            <person name="Devos D.P."/>
            <person name="Kaster A.-K."/>
            <person name="Ovreas L."/>
            <person name="Rohde M."/>
            <person name="Galperin M.Y."/>
            <person name="Jogler C."/>
        </authorList>
    </citation>
    <scope>NUCLEOTIDE SEQUENCE [LARGE SCALE GENOMIC DNA]</scope>
    <source>
        <strain evidence="1 2">CA54</strain>
    </source>
</reference>
<dbReference type="AlphaFoldDB" id="A0A5C6BNZ5"/>